<dbReference type="Gene3D" id="3.90.1140.10">
    <property type="entry name" value="Cyclic phosphodiesterase"/>
    <property type="match status" value="1"/>
</dbReference>
<evidence type="ECO:0000313" key="2">
    <source>
        <dbReference type="Proteomes" id="UP000002011"/>
    </source>
</evidence>
<dbReference type="InterPro" id="IPR009097">
    <property type="entry name" value="Cyclic_Pdiesterase"/>
</dbReference>
<reference evidence="1 2" key="1">
    <citation type="journal article" date="2009" name="Stand. Genomic Sci.">
        <title>Complete genome sequence of Dyadobacter fermentans type strain (NS114).</title>
        <authorList>
            <person name="Lang E."/>
            <person name="Lapidus A."/>
            <person name="Chertkov O."/>
            <person name="Brettin T."/>
            <person name="Detter J.C."/>
            <person name="Han C."/>
            <person name="Copeland A."/>
            <person name="Glavina Del Rio T."/>
            <person name="Nolan M."/>
            <person name="Chen F."/>
            <person name="Lucas S."/>
            <person name="Tice H."/>
            <person name="Cheng J.F."/>
            <person name="Land M."/>
            <person name="Hauser L."/>
            <person name="Chang Y.J."/>
            <person name="Jeffries C.D."/>
            <person name="Kopitz M."/>
            <person name="Bruce D."/>
            <person name="Goodwin L."/>
            <person name="Pitluck S."/>
            <person name="Ovchinnikova G."/>
            <person name="Pati A."/>
            <person name="Ivanova N."/>
            <person name="Mavrommatis K."/>
            <person name="Chen A."/>
            <person name="Palaniappan K."/>
            <person name="Chain P."/>
            <person name="Bristow J."/>
            <person name="Eisen J.A."/>
            <person name="Markowitz V."/>
            <person name="Hugenholtz P."/>
            <person name="Goker M."/>
            <person name="Rohde M."/>
            <person name="Kyrpides N.C."/>
            <person name="Klenk H.P."/>
        </authorList>
    </citation>
    <scope>NUCLEOTIDE SEQUENCE [LARGE SCALE GENOMIC DNA]</scope>
    <source>
        <strain evidence="2">ATCC 700827 / DSM 18053 / CIP 107007 / KCTC 52180 / NS114</strain>
    </source>
</reference>
<proteinExistence type="predicted"/>
<dbReference type="KEGG" id="dfe:Dfer_4484"/>
<keyword evidence="1" id="KW-0436">Ligase</keyword>
<dbReference type="HOGENOM" id="CLU_1539070_0_0_10"/>
<evidence type="ECO:0000313" key="1">
    <source>
        <dbReference type="EMBL" id="ACT95685.1"/>
    </source>
</evidence>
<sequence>MNQPIRYIIAIRPPAAIIAEVKEMKLALKKAVGGFYNSVNSEAHITLFEFYAYDEHYPALLNELARVVGMLASFDLEFQGFNHFATTGAFYIQLTSESSKSVTERCIQFRQTLSPEILNIHTEGWTDMFATPHMTIGRRLRADWIETAYSLFDRFDAKFWCDSLAVRKFNDDRKQFDVIAELPMAAMSS</sequence>
<dbReference type="eggNOG" id="COG1514">
    <property type="taxonomic scope" value="Bacteria"/>
</dbReference>
<dbReference type="OrthoDB" id="980044at2"/>
<dbReference type="Pfam" id="PF13563">
    <property type="entry name" value="2_5_RNA_ligase2"/>
    <property type="match status" value="1"/>
</dbReference>
<protein>
    <submittedName>
        <fullName evidence="1">2',5' RNA ligase</fullName>
    </submittedName>
</protein>
<keyword evidence="2" id="KW-1185">Reference proteome</keyword>
<dbReference type="GO" id="GO:0016874">
    <property type="term" value="F:ligase activity"/>
    <property type="evidence" value="ECO:0007669"/>
    <property type="project" value="UniProtKB-KW"/>
</dbReference>
<dbReference type="Proteomes" id="UP000002011">
    <property type="component" value="Chromosome"/>
</dbReference>
<gene>
    <name evidence="1" type="ordered locus">Dfer_4484</name>
</gene>
<dbReference type="AlphaFoldDB" id="C6W2X2"/>
<accession>C6W2X2</accession>
<dbReference type="SUPFAM" id="SSF55144">
    <property type="entry name" value="LigT-like"/>
    <property type="match status" value="1"/>
</dbReference>
<organism evidence="1 2">
    <name type="scientific">Dyadobacter fermentans (strain ATCC 700827 / DSM 18053 / CIP 107007 / KCTC 52180 / NS114)</name>
    <dbReference type="NCBI Taxonomy" id="471854"/>
    <lineage>
        <taxon>Bacteria</taxon>
        <taxon>Pseudomonadati</taxon>
        <taxon>Bacteroidota</taxon>
        <taxon>Cytophagia</taxon>
        <taxon>Cytophagales</taxon>
        <taxon>Spirosomataceae</taxon>
        <taxon>Dyadobacter</taxon>
    </lineage>
</organism>
<dbReference type="EMBL" id="CP001619">
    <property type="protein sequence ID" value="ACT95685.1"/>
    <property type="molecule type" value="Genomic_DNA"/>
</dbReference>
<name>C6W2X2_DYAFD</name>
<dbReference type="RefSeq" id="WP_015813926.1">
    <property type="nucleotide sequence ID" value="NC_013037.1"/>
</dbReference>
<dbReference type="STRING" id="471854.Dfer_4484"/>